<name>A0ABT6KRQ5_9MICO</name>
<dbReference type="Proteomes" id="UP001160142">
    <property type="component" value="Unassembled WGS sequence"/>
</dbReference>
<sequence>MAQEKWIIDGPKVIDLDGITALKVGLIGGQVDVIGHDEPGVRVEIHSVTGRDLKVSVDGHTLEIDHPQLRWDNFIDVFSSWQGGTAKADISIRVPRDVALKFGVISATGLISGLRADATISTVNGDLVIDDLTGKLQLNAVGGELSVRGHNGPVTAHTVGGDITASGAITRFSADTVTGEIFLDLSGIPDEVNVNTVSGNVTARLAPDVPVQYRINTVSGKIHLDNAGVNGLRGNYTGRVGSLDKHWTDVKVNTVSGRVSVLQSVTA</sequence>
<accession>A0ABT6KRQ5</accession>
<dbReference type="Gene3D" id="2.160.20.120">
    <property type="match status" value="1"/>
</dbReference>
<comment type="caution">
    <text evidence="2">The sequence shown here is derived from an EMBL/GenBank/DDBJ whole genome shotgun (WGS) entry which is preliminary data.</text>
</comment>
<protein>
    <submittedName>
        <fullName evidence="2">DUF4097 and DUF4098 domain-containing protein YvlB</fullName>
    </submittedName>
</protein>
<reference evidence="2 3" key="1">
    <citation type="submission" date="2023-04" db="EMBL/GenBank/DDBJ databases">
        <title>Genome Encyclopedia of Bacteria and Archaea VI: Functional Genomics of Type Strains.</title>
        <authorList>
            <person name="Whitman W."/>
        </authorList>
    </citation>
    <scope>NUCLEOTIDE SEQUENCE [LARGE SCALE GENOMIC DNA]</scope>
    <source>
        <strain evidence="2 3">SG_E_30_P1</strain>
    </source>
</reference>
<evidence type="ECO:0000259" key="1">
    <source>
        <dbReference type="Pfam" id="PF13349"/>
    </source>
</evidence>
<feature type="domain" description="DUF4097" evidence="1">
    <location>
        <begin position="35"/>
        <end position="261"/>
    </location>
</feature>
<dbReference type="RefSeq" id="WP_322134814.1">
    <property type="nucleotide sequence ID" value="NZ_CP085036.1"/>
</dbReference>
<dbReference type="EMBL" id="JARXVQ010000001">
    <property type="protein sequence ID" value="MDH6182539.1"/>
    <property type="molecule type" value="Genomic_DNA"/>
</dbReference>
<proteinExistence type="predicted"/>
<keyword evidence="3" id="KW-1185">Reference proteome</keyword>
<dbReference type="Pfam" id="PF13349">
    <property type="entry name" value="DUF4097"/>
    <property type="match status" value="1"/>
</dbReference>
<evidence type="ECO:0000313" key="2">
    <source>
        <dbReference type="EMBL" id="MDH6182539.1"/>
    </source>
</evidence>
<evidence type="ECO:0000313" key="3">
    <source>
        <dbReference type="Proteomes" id="UP001160142"/>
    </source>
</evidence>
<organism evidence="2 3">
    <name type="scientific">Antiquaquibacter oligotrophicus</name>
    <dbReference type="NCBI Taxonomy" id="2880260"/>
    <lineage>
        <taxon>Bacteria</taxon>
        <taxon>Bacillati</taxon>
        <taxon>Actinomycetota</taxon>
        <taxon>Actinomycetes</taxon>
        <taxon>Micrococcales</taxon>
        <taxon>Microbacteriaceae</taxon>
        <taxon>Antiquaquibacter</taxon>
    </lineage>
</organism>
<gene>
    <name evidence="2" type="ORF">M2152_002721</name>
</gene>
<dbReference type="InterPro" id="IPR025164">
    <property type="entry name" value="Toastrack_DUF4097"/>
</dbReference>